<dbReference type="Proteomes" id="UP000622797">
    <property type="component" value="Unassembled WGS sequence"/>
</dbReference>
<organism evidence="2 3">
    <name type="scientific">Fusarium sarcochroum</name>
    <dbReference type="NCBI Taxonomy" id="1208366"/>
    <lineage>
        <taxon>Eukaryota</taxon>
        <taxon>Fungi</taxon>
        <taxon>Dikarya</taxon>
        <taxon>Ascomycota</taxon>
        <taxon>Pezizomycotina</taxon>
        <taxon>Sordariomycetes</taxon>
        <taxon>Hypocreomycetidae</taxon>
        <taxon>Hypocreales</taxon>
        <taxon>Nectriaceae</taxon>
        <taxon>Fusarium</taxon>
        <taxon>Fusarium lateritium species complex</taxon>
    </lineage>
</organism>
<dbReference type="EMBL" id="JABEXW010000790">
    <property type="protein sequence ID" value="KAF4955120.1"/>
    <property type="molecule type" value="Genomic_DNA"/>
</dbReference>
<reference evidence="2" key="2">
    <citation type="submission" date="2020-05" db="EMBL/GenBank/DDBJ databases">
        <authorList>
            <person name="Kim H.-S."/>
            <person name="Proctor R.H."/>
            <person name="Brown D.W."/>
        </authorList>
    </citation>
    <scope>NUCLEOTIDE SEQUENCE</scope>
    <source>
        <strain evidence="2">NRRL 20472</strain>
    </source>
</reference>
<evidence type="ECO:0000259" key="1">
    <source>
        <dbReference type="Pfam" id="PF06985"/>
    </source>
</evidence>
<feature type="domain" description="Heterokaryon incompatibility" evidence="1">
    <location>
        <begin position="46"/>
        <end position="198"/>
    </location>
</feature>
<protein>
    <recommendedName>
        <fullName evidence="1">Heterokaryon incompatibility domain-containing protein</fullName>
    </recommendedName>
</protein>
<comment type="caution">
    <text evidence="2">The sequence shown here is derived from an EMBL/GenBank/DDBJ whole genome shotgun (WGS) entry which is preliminary data.</text>
</comment>
<proteinExistence type="predicted"/>
<dbReference type="Pfam" id="PF06985">
    <property type="entry name" value="HET"/>
    <property type="match status" value="1"/>
</dbReference>
<dbReference type="PANTHER" id="PTHR24148">
    <property type="entry name" value="ANKYRIN REPEAT DOMAIN-CONTAINING PROTEIN 39 HOMOLOG-RELATED"/>
    <property type="match status" value="1"/>
</dbReference>
<dbReference type="InterPro" id="IPR052895">
    <property type="entry name" value="HetReg/Transcr_Mod"/>
</dbReference>
<dbReference type="PANTHER" id="PTHR24148:SF64">
    <property type="entry name" value="HETEROKARYON INCOMPATIBILITY DOMAIN-CONTAINING PROTEIN"/>
    <property type="match status" value="1"/>
</dbReference>
<dbReference type="InterPro" id="IPR010730">
    <property type="entry name" value="HET"/>
</dbReference>
<gene>
    <name evidence="2" type="ORF">FSARC_11927</name>
</gene>
<name>A0A8H4TBU3_9HYPO</name>
<accession>A0A8H4TBU3</accession>
<keyword evidence="3" id="KW-1185">Reference proteome</keyword>
<reference evidence="2" key="1">
    <citation type="journal article" date="2020" name="BMC Genomics">
        <title>Correction to: Identification and distribution of gene clusters required for synthesis of sphingolipid metabolism inhibitors in diverse species of the filamentous fungus Fusarium.</title>
        <authorList>
            <person name="Kim H.S."/>
            <person name="Lohmar J.M."/>
            <person name="Busman M."/>
            <person name="Brown D.W."/>
            <person name="Naumann T.A."/>
            <person name="Divon H.H."/>
            <person name="Lysoe E."/>
            <person name="Uhlig S."/>
            <person name="Proctor R.H."/>
        </authorList>
    </citation>
    <scope>NUCLEOTIDE SEQUENCE</scope>
    <source>
        <strain evidence="2">NRRL 20472</strain>
    </source>
</reference>
<sequence>MDNPHRLIYQTLKGGEIRLLTLALGLPGTRIQCFLEVVSLDCIGTYDALSYTWGLESSDIGISLNNHCMPVTRNLYEALEALRLTAHPRKLWVDALCINQADLEERASQVNIMRQIYKEAKKVIVWLGPQADNSDLALDIFQKLSSIRQKHLDFAPYGVILREDLSKAGLPDVFEPAWAAVNSLLGRSWFSRVWVIQEVAVSKDSSIRCGSREIAWDVMANGLRAVHEAQLMTLLGEGYNHVARLQAFRERIAAGNELPLAHLIVSAHNCLATDPRDKIFALLGIGSDARRVGEATKTLVTPNYKKPVAEVFTEFARTCIDHYGFLDILSSKVFEEATDGLPSWVPDWSKHQPCTPLMIYGNPSVYCASKGSRAECTYSSNGRRLQIWGIIVDEVTKVGSALFESEPNGKIDDANIFFEWAILAGEVQSYPSGTGVDTAFMLTMIANSDNKAHKAADGYLAASISWYRWIHMAKSLEIPGDFLHQ</sequence>
<feature type="non-terminal residue" evidence="2">
    <location>
        <position position="1"/>
    </location>
</feature>
<dbReference type="AlphaFoldDB" id="A0A8H4TBU3"/>
<evidence type="ECO:0000313" key="3">
    <source>
        <dbReference type="Proteomes" id="UP000622797"/>
    </source>
</evidence>
<dbReference type="OrthoDB" id="2157530at2759"/>
<evidence type="ECO:0000313" key="2">
    <source>
        <dbReference type="EMBL" id="KAF4955120.1"/>
    </source>
</evidence>